<dbReference type="SUPFAM" id="SSF52540">
    <property type="entry name" value="P-loop containing nucleoside triphosphate hydrolases"/>
    <property type="match status" value="1"/>
</dbReference>
<comment type="caution">
    <text evidence="1">The sequence shown here is derived from an EMBL/GenBank/DDBJ whole genome shotgun (WGS) entry which is preliminary data.</text>
</comment>
<evidence type="ECO:0000313" key="1">
    <source>
        <dbReference type="EMBL" id="GIO38500.1"/>
    </source>
</evidence>
<dbReference type="RefSeq" id="WP_249413083.1">
    <property type="nucleotide sequence ID" value="NZ_BORR01000012.1"/>
</dbReference>
<dbReference type="AlphaFoldDB" id="A0A920CGA2"/>
<dbReference type="EMBL" id="BORR01000012">
    <property type="protein sequence ID" value="GIO38500.1"/>
    <property type="molecule type" value="Genomic_DNA"/>
</dbReference>
<dbReference type="Proteomes" id="UP000681162">
    <property type="component" value="Unassembled WGS sequence"/>
</dbReference>
<keyword evidence="2" id="KW-1185">Reference proteome</keyword>
<gene>
    <name evidence="1" type="ORF">J41TS12_33610</name>
</gene>
<name>A0A920CGA2_9BACL</name>
<proteinExistence type="predicted"/>
<dbReference type="InterPro" id="IPR027417">
    <property type="entry name" value="P-loop_NTPase"/>
</dbReference>
<protein>
    <submittedName>
        <fullName evidence="1">Uncharacterized protein</fullName>
    </submittedName>
</protein>
<sequence length="343" mass="39395">MILYLTSNTNVNLLDQLETEQELPVKKLTGQFSLLSFVVKDMRHFSHVRYVTIDRKAVMESDEEMLQALLSFQTMYEIRIIVIAEGLPESSPFLQQLIRAGITNVVTSKSIETMLLEIQECFSEQGMQRYTHSVSFEPVEATSETNQPDEEKYIFDCKNIRIAIAGSDRRVGVTTTAMNLVFWIQAHGGNACYLEANTSKHLAHIIHLFEPEKSGNSYVMEGANFYLTPEFDRDYNFIVTDCGVLGDPRVQESFIQADIRILCGSAMPYELPMFYRAIERCKDLPVHVIGLFVPESLHSYLLQMIRNDILFGDNSHDLFDSVVNSRIYRLFLKEYTLRYSKSD</sequence>
<dbReference type="Gene3D" id="3.40.50.300">
    <property type="entry name" value="P-loop containing nucleotide triphosphate hydrolases"/>
    <property type="match status" value="1"/>
</dbReference>
<evidence type="ECO:0000313" key="2">
    <source>
        <dbReference type="Proteomes" id="UP000681162"/>
    </source>
</evidence>
<reference evidence="1 2" key="1">
    <citation type="submission" date="2021-03" db="EMBL/GenBank/DDBJ databases">
        <title>Antimicrobial resistance genes in bacteria isolated from Japanese honey, and their potential for conferring macrolide and lincosamide resistance in the American foulbrood pathogen Paenibacillus larvae.</title>
        <authorList>
            <person name="Okamoto M."/>
            <person name="Kumagai M."/>
            <person name="Kanamori H."/>
            <person name="Takamatsu D."/>
        </authorList>
    </citation>
    <scope>NUCLEOTIDE SEQUENCE [LARGE SCALE GENOMIC DNA]</scope>
    <source>
        <strain evidence="1 2">J41TS12</strain>
    </source>
</reference>
<organism evidence="1 2">
    <name type="scientific">Paenibacillus antibioticophila</name>
    <dbReference type="NCBI Taxonomy" id="1274374"/>
    <lineage>
        <taxon>Bacteria</taxon>
        <taxon>Bacillati</taxon>
        <taxon>Bacillota</taxon>
        <taxon>Bacilli</taxon>
        <taxon>Bacillales</taxon>
        <taxon>Paenibacillaceae</taxon>
        <taxon>Paenibacillus</taxon>
    </lineage>
</organism>
<accession>A0A920CGA2</accession>